<dbReference type="RefSeq" id="WP_093143818.1">
    <property type="nucleotide sequence ID" value="NZ_FOXF01000076.1"/>
</dbReference>
<dbReference type="Proteomes" id="UP000243745">
    <property type="component" value="Unassembled WGS sequence"/>
</dbReference>
<sequence length="91" mass="10697">MDDDFVYVSSAYCPESERLGKKIFGFLIDFPAWTLIGLVIIAFLPRDIEFSSNLAKGLYGLWGLSFLGLYWTRHVYVLLWKMIKFTFRKIF</sequence>
<proteinExistence type="predicted"/>
<feature type="transmembrane region" description="Helical" evidence="1">
    <location>
        <begin position="57"/>
        <end position="79"/>
    </location>
</feature>
<dbReference type="EMBL" id="FOXF01000076">
    <property type="protein sequence ID" value="SFP77256.1"/>
    <property type="molecule type" value="Genomic_DNA"/>
</dbReference>
<evidence type="ECO:0000256" key="1">
    <source>
        <dbReference type="SAM" id="Phobius"/>
    </source>
</evidence>
<dbReference type="AlphaFoldDB" id="A0A662ZK77"/>
<protein>
    <submittedName>
        <fullName evidence="2">Uncharacterized protein</fullName>
    </submittedName>
</protein>
<name>A0A662ZK77_9GAMM</name>
<keyword evidence="1" id="KW-0812">Transmembrane</keyword>
<keyword evidence="3" id="KW-1185">Reference proteome</keyword>
<feature type="transmembrane region" description="Helical" evidence="1">
    <location>
        <begin position="23"/>
        <end position="45"/>
    </location>
</feature>
<accession>A0A662ZK77</accession>
<organism evidence="2 3">
    <name type="scientific">Ruminobacter amylophilus</name>
    <dbReference type="NCBI Taxonomy" id="867"/>
    <lineage>
        <taxon>Bacteria</taxon>
        <taxon>Pseudomonadati</taxon>
        <taxon>Pseudomonadota</taxon>
        <taxon>Gammaproteobacteria</taxon>
        <taxon>Aeromonadales</taxon>
        <taxon>Succinivibrionaceae</taxon>
        <taxon>Ruminobacter</taxon>
    </lineage>
</organism>
<keyword evidence="1" id="KW-1133">Transmembrane helix</keyword>
<reference evidence="2 3" key="1">
    <citation type="submission" date="2016-10" db="EMBL/GenBank/DDBJ databases">
        <authorList>
            <person name="Varghese N."/>
            <person name="Submissions S."/>
        </authorList>
    </citation>
    <scope>NUCLEOTIDE SEQUENCE [LARGE SCALE GENOMIC DNA]</scope>
    <source>
        <strain evidence="2 3">DSM 1361</strain>
    </source>
</reference>
<evidence type="ECO:0000313" key="2">
    <source>
        <dbReference type="EMBL" id="SFP77256.1"/>
    </source>
</evidence>
<evidence type="ECO:0000313" key="3">
    <source>
        <dbReference type="Proteomes" id="UP000243745"/>
    </source>
</evidence>
<keyword evidence="1" id="KW-0472">Membrane</keyword>
<gene>
    <name evidence="2" type="ORF">SAMN02910344_02271</name>
</gene>